<sequence>MVGVKPQLPLRLVDILKALPPAELNSLVARLGMRIDPAKRLDPPQQVARALVALPDLRDPGRLPPASVELMHRIAEARGTLVVSAMPPSLQPLIERGIVFARALGKGQVELLLPAAYLVQLRAWEGEDPRGIRALLAQAPFETVSAIAGHYLGRPATPPIALSLEAAWDILGDTSKLEDEIEKLSPTELRVLEGVEQLGGEVDTEELLELEREPLRLRTASGATPSRRGVGFSLERRGLLIPVHPNRHVVPTEVAQIIGATRNAEREARREQVRTFVLEGDHAPRRARFSLDPAPFAMALALAVREPGNEFRPGIGTPKSLVAKLATRFGREPSQVAMLVALSRAVGLWDASAISPSAPPGSFALHDLARHLFSAWRRGGAWDEARSEPEVLRLPAEQRDSSASGVVRDLVLEALRDLGESRWIPWPSLEGYLRTDHRIPGVERLLRRWAERASVEAVEPMEVARRVVLESLPALGILDLGEDDDEEGGTQIALRLTPRGRALVSDKVPAPEAVDSKFLDTHVLRLGPSAKVSAILGLFGFVDLGRAAEALDLIVAPQTLARALSAGYEADALRTRIEALAPLPEGLSRTLAQASVVVGRGSFTAASGFLWVDDANIRELLRTRRSTSELFLEPSPLGGLLVGPQVDMDRLVRRCRTVGIEVVAEGQILRARSMPPPASSGQHRKPSTRMSKVDKAKAGE</sequence>
<reference evidence="2 3" key="1">
    <citation type="submission" date="2015-08" db="EMBL/GenBank/DDBJ databases">
        <authorList>
            <person name="Babu N.S."/>
            <person name="Beckwith C.J."/>
            <person name="Beseler K.G."/>
            <person name="Brison A."/>
            <person name="Carone J.V."/>
            <person name="Caskin T.P."/>
            <person name="Diamond M."/>
            <person name="Durham M.E."/>
            <person name="Foxe J.M."/>
            <person name="Go M."/>
            <person name="Henderson B.A."/>
            <person name="Jones I.B."/>
            <person name="McGettigan J.A."/>
            <person name="Micheletti S.J."/>
            <person name="Nasrallah M.E."/>
            <person name="Ortiz D."/>
            <person name="Piller C.R."/>
            <person name="Privatt S.R."/>
            <person name="Schneider S.L."/>
            <person name="Sharp S."/>
            <person name="Smith T.C."/>
            <person name="Stanton J.D."/>
            <person name="Ullery H.E."/>
            <person name="Wilson R.J."/>
            <person name="Serrano M.G."/>
            <person name="Buck G."/>
            <person name="Lee V."/>
            <person name="Wang Y."/>
            <person name="Carvalho R."/>
            <person name="Voegtly L."/>
            <person name="Shi R."/>
            <person name="Duckworth R."/>
            <person name="Johnson A."/>
            <person name="Loviza R."/>
            <person name="Walstead R."/>
            <person name="Shah Z."/>
            <person name="Kiflezghi M."/>
            <person name="Wade K."/>
            <person name="Ball S.L."/>
            <person name="Bradley K.W."/>
            <person name="Asai D.J."/>
            <person name="Bowman C.A."/>
            <person name="Russell D.A."/>
            <person name="Pope W.H."/>
            <person name="Jacobs-Sera D."/>
            <person name="Hendrix R.W."/>
            <person name="Hatfull G.F."/>
        </authorList>
    </citation>
    <scope>NUCLEOTIDE SEQUENCE [LARGE SCALE GENOMIC DNA]</scope>
    <source>
        <strain evidence="2 3">DSM 27648</strain>
    </source>
</reference>
<protein>
    <submittedName>
        <fullName evidence="2">Uncharacterized protein</fullName>
    </submittedName>
</protein>
<name>A0A0K1Q314_9BACT</name>
<dbReference type="OrthoDB" id="5480652at2"/>
<dbReference type="EMBL" id="CP012333">
    <property type="protein sequence ID" value="AKU99769.1"/>
    <property type="molecule type" value="Genomic_DNA"/>
</dbReference>
<dbReference type="KEGG" id="llu:AKJ09_06433"/>
<dbReference type="Proteomes" id="UP000064967">
    <property type="component" value="Chromosome"/>
</dbReference>
<evidence type="ECO:0000313" key="3">
    <source>
        <dbReference type="Proteomes" id="UP000064967"/>
    </source>
</evidence>
<proteinExistence type="predicted"/>
<accession>A0A0K1Q314</accession>
<evidence type="ECO:0000256" key="1">
    <source>
        <dbReference type="SAM" id="MobiDB-lite"/>
    </source>
</evidence>
<evidence type="ECO:0000313" key="2">
    <source>
        <dbReference type="EMBL" id="AKU99769.1"/>
    </source>
</evidence>
<feature type="compositionally biased region" description="Basic and acidic residues" evidence="1">
    <location>
        <begin position="691"/>
        <end position="700"/>
    </location>
</feature>
<dbReference type="STRING" id="1391654.AKJ09_06433"/>
<keyword evidence="3" id="KW-1185">Reference proteome</keyword>
<organism evidence="2 3">
    <name type="scientific">Labilithrix luteola</name>
    <dbReference type="NCBI Taxonomy" id="1391654"/>
    <lineage>
        <taxon>Bacteria</taxon>
        <taxon>Pseudomonadati</taxon>
        <taxon>Myxococcota</taxon>
        <taxon>Polyangia</taxon>
        <taxon>Polyangiales</taxon>
        <taxon>Labilitrichaceae</taxon>
        <taxon>Labilithrix</taxon>
    </lineage>
</organism>
<dbReference type="AlphaFoldDB" id="A0A0K1Q314"/>
<feature type="region of interest" description="Disordered" evidence="1">
    <location>
        <begin position="671"/>
        <end position="700"/>
    </location>
</feature>
<gene>
    <name evidence="2" type="ORF">AKJ09_06433</name>
</gene>
<dbReference type="RefSeq" id="WP_146651169.1">
    <property type="nucleotide sequence ID" value="NZ_CP012333.1"/>
</dbReference>